<gene>
    <name evidence="2" type="ORF">C2845_PM04G11940</name>
</gene>
<dbReference type="SMART" id="SM00220">
    <property type="entry name" value="S_TKc"/>
    <property type="match status" value="1"/>
</dbReference>
<dbReference type="InterPro" id="IPR051681">
    <property type="entry name" value="Ser/Thr_Kinases-Pseudokinases"/>
</dbReference>
<dbReference type="Proteomes" id="UP000275267">
    <property type="component" value="Unassembled WGS sequence"/>
</dbReference>
<protein>
    <submittedName>
        <fullName evidence="2">Serine/threonine-protein kinase HT1</fullName>
    </submittedName>
</protein>
<evidence type="ECO:0000313" key="3">
    <source>
        <dbReference type="Proteomes" id="UP000275267"/>
    </source>
</evidence>
<dbReference type="GO" id="GO:0004674">
    <property type="term" value="F:protein serine/threonine kinase activity"/>
    <property type="evidence" value="ECO:0007669"/>
    <property type="project" value="TreeGrafter"/>
</dbReference>
<dbReference type="InterPro" id="IPR001245">
    <property type="entry name" value="Ser-Thr/Tyr_kinase_cat_dom"/>
</dbReference>
<organism evidence="2 3">
    <name type="scientific">Panicum miliaceum</name>
    <name type="common">Proso millet</name>
    <name type="synonym">Broomcorn millet</name>
    <dbReference type="NCBI Taxonomy" id="4540"/>
    <lineage>
        <taxon>Eukaryota</taxon>
        <taxon>Viridiplantae</taxon>
        <taxon>Streptophyta</taxon>
        <taxon>Embryophyta</taxon>
        <taxon>Tracheophyta</taxon>
        <taxon>Spermatophyta</taxon>
        <taxon>Magnoliopsida</taxon>
        <taxon>Liliopsida</taxon>
        <taxon>Poales</taxon>
        <taxon>Poaceae</taxon>
        <taxon>PACMAD clade</taxon>
        <taxon>Panicoideae</taxon>
        <taxon>Panicodae</taxon>
        <taxon>Paniceae</taxon>
        <taxon>Panicinae</taxon>
        <taxon>Panicum</taxon>
        <taxon>Panicum sect. Panicum</taxon>
    </lineage>
</organism>
<accession>A0A3L6QS86</accession>
<dbReference type="PROSITE" id="PS00108">
    <property type="entry name" value="PROTEIN_KINASE_ST"/>
    <property type="match status" value="1"/>
</dbReference>
<sequence>MRFHGTYFGEDVAINVLNSKNLNQKVWNEFRKNSTKWISGGNLFDFLHNEHNVLDLPMLVKFALDVCRGMSYLHQNGIIHGDLKSANLLMDKNHVVKVANFGLARFHDQEGVITAETVTYRWMAPEVINNQAYGTKADVYSFAIVL</sequence>
<dbReference type="OrthoDB" id="4062651at2759"/>
<dbReference type="Pfam" id="PF07714">
    <property type="entry name" value="PK_Tyr_Ser-Thr"/>
    <property type="match status" value="1"/>
</dbReference>
<dbReference type="GO" id="GO:0005524">
    <property type="term" value="F:ATP binding"/>
    <property type="evidence" value="ECO:0007669"/>
    <property type="project" value="InterPro"/>
</dbReference>
<reference evidence="3" key="1">
    <citation type="journal article" date="2019" name="Nat. Commun.">
        <title>The genome of broomcorn millet.</title>
        <authorList>
            <person name="Zou C."/>
            <person name="Miki D."/>
            <person name="Li D."/>
            <person name="Tang Q."/>
            <person name="Xiao L."/>
            <person name="Rajput S."/>
            <person name="Deng P."/>
            <person name="Jia W."/>
            <person name="Huang R."/>
            <person name="Zhang M."/>
            <person name="Sun Y."/>
            <person name="Hu J."/>
            <person name="Fu X."/>
            <person name="Schnable P.S."/>
            <person name="Li F."/>
            <person name="Zhang H."/>
            <person name="Feng B."/>
            <person name="Zhu X."/>
            <person name="Liu R."/>
            <person name="Schnable J.C."/>
            <person name="Zhu J.-K."/>
            <person name="Zhang H."/>
        </authorList>
    </citation>
    <scope>NUCLEOTIDE SEQUENCE [LARGE SCALE GENOMIC DNA]</scope>
</reference>
<dbReference type="SUPFAM" id="SSF56112">
    <property type="entry name" value="Protein kinase-like (PK-like)"/>
    <property type="match status" value="1"/>
</dbReference>
<comment type="caution">
    <text evidence="2">The sequence shown here is derived from an EMBL/GenBank/DDBJ whole genome shotgun (WGS) entry which is preliminary data.</text>
</comment>
<feature type="domain" description="Protein kinase" evidence="1">
    <location>
        <begin position="1"/>
        <end position="146"/>
    </location>
</feature>
<name>A0A3L6QS86_PANMI</name>
<dbReference type="STRING" id="4540.A0A3L6QS86"/>
<dbReference type="Gene3D" id="1.10.510.10">
    <property type="entry name" value="Transferase(Phosphotransferase) domain 1"/>
    <property type="match status" value="1"/>
</dbReference>
<dbReference type="PRINTS" id="PR00109">
    <property type="entry name" value="TYRKINASE"/>
</dbReference>
<dbReference type="InterPro" id="IPR008271">
    <property type="entry name" value="Ser/Thr_kinase_AS"/>
</dbReference>
<evidence type="ECO:0000313" key="2">
    <source>
        <dbReference type="EMBL" id="RLM86690.1"/>
    </source>
</evidence>
<evidence type="ECO:0000259" key="1">
    <source>
        <dbReference type="PROSITE" id="PS50011"/>
    </source>
</evidence>
<dbReference type="PANTHER" id="PTHR44329">
    <property type="entry name" value="SERINE/THREONINE-PROTEIN KINASE TNNI3K-RELATED"/>
    <property type="match status" value="1"/>
</dbReference>
<dbReference type="InterPro" id="IPR011009">
    <property type="entry name" value="Kinase-like_dom_sf"/>
</dbReference>
<keyword evidence="2" id="KW-0808">Transferase</keyword>
<dbReference type="InterPro" id="IPR000719">
    <property type="entry name" value="Prot_kinase_dom"/>
</dbReference>
<dbReference type="EMBL" id="PQIB02000011">
    <property type="protein sequence ID" value="RLM86690.1"/>
    <property type="molecule type" value="Genomic_DNA"/>
</dbReference>
<dbReference type="PANTHER" id="PTHR44329:SF41">
    <property type="entry name" value="OS12G0163800 PROTEIN"/>
    <property type="match status" value="1"/>
</dbReference>
<keyword evidence="2" id="KW-0418">Kinase</keyword>
<proteinExistence type="predicted"/>
<keyword evidence="3" id="KW-1185">Reference proteome</keyword>
<dbReference type="AlphaFoldDB" id="A0A3L6QS86"/>
<dbReference type="PROSITE" id="PS50011">
    <property type="entry name" value="PROTEIN_KINASE_DOM"/>
    <property type="match status" value="1"/>
</dbReference>